<comment type="caution">
    <text evidence="2">The sequence shown here is derived from an EMBL/GenBank/DDBJ whole genome shotgun (WGS) entry which is preliminary data.</text>
</comment>
<dbReference type="AlphaFoldDB" id="A0A9P0KNF1"/>
<dbReference type="Proteomes" id="UP001152888">
    <property type="component" value="Unassembled WGS sequence"/>
</dbReference>
<evidence type="ECO:0000313" key="3">
    <source>
        <dbReference type="Proteomes" id="UP001152888"/>
    </source>
</evidence>
<protein>
    <submittedName>
        <fullName evidence="2">Uncharacterized protein</fullName>
    </submittedName>
</protein>
<gene>
    <name evidence="2" type="ORF">ACAOBT_LOCUS10932</name>
</gene>
<keyword evidence="3" id="KW-1185">Reference proteome</keyword>
<dbReference type="OrthoDB" id="6349457at2759"/>
<feature type="compositionally biased region" description="Basic and acidic residues" evidence="1">
    <location>
        <begin position="127"/>
        <end position="138"/>
    </location>
</feature>
<proteinExistence type="predicted"/>
<evidence type="ECO:0000313" key="2">
    <source>
        <dbReference type="EMBL" id="CAH1974173.1"/>
    </source>
</evidence>
<sequence>MKGKKKLRSPEKWKRSLKKQKLFKEKNKRRDVGNCRCKCGCKLSELEQIDIFERYCSLSSHAEQTIYLQGCVKKELKSRSRQRKDETSRSSTVFSYEVSNGSSIINLCQKAFLAVHGIFKSRLEKKVRTQAEPADNRGRHTNRPNRTKTESLQKVRQFISELPARESHYT</sequence>
<dbReference type="EMBL" id="CAKOFQ010006820">
    <property type="protein sequence ID" value="CAH1974173.1"/>
    <property type="molecule type" value="Genomic_DNA"/>
</dbReference>
<accession>A0A9P0KNF1</accession>
<organism evidence="2 3">
    <name type="scientific">Acanthoscelides obtectus</name>
    <name type="common">Bean weevil</name>
    <name type="synonym">Bruchus obtectus</name>
    <dbReference type="NCBI Taxonomy" id="200917"/>
    <lineage>
        <taxon>Eukaryota</taxon>
        <taxon>Metazoa</taxon>
        <taxon>Ecdysozoa</taxon>
        <taxon>Arthropoda</taxon>
        <taxon>Hexapoda</taxon>
        <taxon>Insecta</taxon>
        <taxon>Pterygota</taxon>
        <taxon>Neoptera</taxon>
        <taxon>Endopterygota</taxon>
        <taxon>Coleoptera</taxon>
        <taxon>Polyphaga</taxon>
        <taxon>Cucujiformia</taxon>
        <taxon>Chrysomeloidea</taxon>
        <taxon>Chrysomelidae</taxon>
        <taxon>Bruchinae</taxon>
        <taxon>Bruchini</taxon>
        <taxon>Acanthoscelides</taxon>
    </lineage>
</organism>
<feature type="region of interest" description="Disordered" evidence="1">
    <location>
        <begin position="127"/>
        <end position="156"/>
    </location>
</feature>
<evidence type="ECO:0000256" key="1">
    <source>
        <dbReference type="SAM" id="MobiDB-lite"/>
    </source>
</evidence>
<reference evidence="2" key="1">
    <citation type="submission" date="2022-03" db="EMBL/GenBank/DDBJ databases">
        <authorList>
            <person name="Sayadi A."/>
        </authorList>
    </citation>
    <scope>NUCLEOTIDE SEQUENCE</scope>
</reference>
<name>A0A9P0KNF1_ACAOB</name>